<dbReference type="EMBL" id="CAUYUJ010020059">
    <property type="protein sequence ID" value="CAK0895564.1"/>
    <property type="molecule type" value="Genomic_DNA"/>
</dbReference>
<dbReference type="CDD" id="cd07067">
    <property type="entry name" value="HP_PGM_like"/>
    <property type="match status" value="1"/>
</dbReference>
<gene>
    <name evidence="2" type="ORF">PCOR1329_LOCUS74277</name>
</gene>
<reference evidence="2" key="1">
    <citation type="submission" date="2023-10" db="EMBL/GenBank/DDBJ databases">
        <authorList>
            <person name="Chen Y."/>
            <person name="Shah S."/>
            <person name="Dougan E. K."/>
            <person name="Thang M."/>
            <person name="Chan C."/>
        </authorList>
    </citation>
    <scope>NUCLEOTIDE SEQUENCE [LARGE SCALE GENOMIC DNA]</scope>
</reference>
<name>A0ABN9XBW8_9DINO</name>
<sequence length="166" mass="17396">GGAGLRLLLVRHGESRNNALMSGAGMTPERWRAGREADPGLSEAGLGQAEALGCLLGGGTPRRALLAGAVPPSRLLVSPVRRAVETLRPTAERLGLAPEVWTECFEVGGIYHSGGTTSRGLARSELREQLPGCVLPEDVGGPRGRDRAGLVRARRPRARGPGARAR</sequence>
<dbReference type="Gene3D" id="3.40.50.1240">
    <property type="entry name" value="Phosphoglycerate mutase-like"/>
    <property type="match status" value="1"/>
</dbReference>
<evidence type="ECO:0008006" key="4">
    <source>
        <dbReference type="Google" id="ProtNLM"/>
    </source>
</evidence>
<keyword evidence="3" id="KW-1185">Reference proteome</keyword>
<dbReference type="Proteomes" id="UP001189429">
    <property type="component" value="Unassembled WGS sequence"/>
</dbReference>
<evidence type="ECO:0000256" key="1">
    <source>
        <dbReference type="SAM" id="MobiDB-lite"/>
    </source>
</evidence>
<evidence type="ECO:0000313" key="2">
    <source>
        <dbReference type="EMBL" id="CAK0895564.1"/>
    </source>
</evidence>
<feature type="non-terminal residue" evidence="2">
    <location>
        <position position="1"/>
    </location>
</feature>
<feature type="non-terminal residue" evidence="2">
    <location>
        <position position="166"/>
    </location>
</feature>
<accession>A0ABN9XBW8</accession>
<proteinExistence type="predicted"/>
<feature type="region of interest" description="Disordered" evidence="1">
    <location>
        <begin position="137"/>
        <end position="166"/>
    </location>
</feature>
<dbReference type="Pfam" id="PF00300">
    <property type="entry name" value="His_Phos_1"/>
    <property type="match status" value="1"/>
</dbReference>
<comment type="caution">
    <text evidence="2">The sequence shown here is derived from an EMBL/GenBank/DDBJ whole genome shotgun (WGS) entry which is preliminary data.</text>
</comment>
<dbReference type="PROSITE" id="PS00175">
    <property type="entry name" value="PG_MUTASE"/>
    <property type="match status" value="1"/>
</dbReference>
<dbReference type="InterPro" id="IPR029033">
    <property type="entry name" value="His_PPase_superfam"/>
</dbReference>
<organism evidence="2 3">
    <name type="scientific">Prorocentrum cordatum</name>
    <dbReference type="NCBI Taxonomy" id="2364126"/>
    <lineage>
        <taxon>Eukaryota</taxon>
        <taxon>Sar</taxon>
        <taxon>Alveolata</taxon>
        <taxon>Dinophyceae</taxon>
        <taxon>Prorocentrales</taxon>
        <taxon>Prorocentraceae</taxon>
        <taxon>Prorocentrum</taxon>
    </lineage>
</organism>
<dbReference type="InterPro" id="IPR013078">
    <property type="entry name" value="His_Pase_superF_clade-1"/>
</dbReference>
<protein>
    <recommendedName>
        <fullName evidence="4">Phosphoglycerate mutase (2,3-diphosphoglycerate-dependent)</fullName>
    </recommendedName>
</protein>
<dbReference type="SUPFAM" id="SSF53254">
    <property type="entry name" value="Phosphoglycerate mutase-like"/>
    <property type="match status" value="1"/>
</dbReference>
<dbReference type="SMART" id="SM00855">
    <property type="entry name" value="PGAM"/>
    <property type="match status" value="1"/>
</dbReference>
<dbReference type="InterPro" id="IPR001345">
    <property type="entry name" value="PG/BPGM_mutase_AS"/>
</dbReference>
<evidence type="ECO:0000313" key="3">
    <source>
        <dbReference type="Proteomes" id="UP001189429"/>
    </source>
</evidence>